<accession>A0A073ITE3</accession>
<dbReference type="OrthoDB" id="9067983at2"/>
<proteinExistence type="predicted"/>
<dbReference type="Proteomes" id="UP000027734">
    <property type="component" value="Unassembled WGS sequence"/>
</dbReference>
<dbReference type="STRING" id="1300350.Z948_2177"/>
<dbReference type="EMBL" id="JAMC01000005">
    <property type="protein sequence ID" value="KEJ88677.1"/>
    <property type="molecule type" value="Genomic_DNA"/>
</dbReference>
<dbReference type="InterPro" id="IPR025048">
    <property type="entry name" value="DUF3987"/>
</dbReference>
<comment type="caution">
    <text evidence="1">The sequence shown here is derived from an EMBL/GenBank/DDBJ whole genome shotgun (WGS) entry which is preliminary data.</text>
</comment>
<dbReference type="Pfam" id="PF13148">
    <property type="entry name" value="DUF3987"/>
    <property type="match status" value="1"/>
</dbReference>
<keyword evidence="2" id="KW-1185">Reference proteome</keyword>
<gene>
    <name evidence="1" type="ORF">DSW25_13515</name>
</gene>
<name>A0A073ITE3_9RHOB</name>
<sequence length="494" mass="53502">MNAITPTPFKAEGPQPLLRKIPEGEPYPIHALGPLRDAVEAVQGQSQAPIAIAAQSAISIASLGVQGFANVETLGGPRAISLYCLTIALSGERKSSCDAPLMEAVRIFEQEQADTQRLEVDQYKNAKAIWEAQHKKCIQEAGKGKDKAAAAQADLEALGPEPTPPPSTDRTVSEPTYEGLVRKLAEGQPSLGLFSDEGGQFLGGFAMSKDQRLKTLAALNDLWQGNPIQRTRAGEGSSVLYGRRLAIHLMAQPVVLRDFMADPMTAETGFLPRFLITEPPSTIGTRIHANTRSNPAALGAFSSRLTSILKTPLPMDEHTRALTPRVLPLSEQAREVLIQFSDQVETAMGDGGKYSSVTGYASKTAEQAARIAAVLTLWPDLEAKQIEAQTMAHAVDLAEFHLNEALRLKDAAIISAETAKAELLRVWLLDKWQHSEILPSEVVQLGPNSLRERPTANKTIGTLVEAGWLAPLEPDTMVRGKARKKAYRIVRPTV</sequence>
<dbReference type="RefSeq" id="WP_025059545.1">
    <property type="nucleotide sequence ID" value="NZ_JAMC01000005.1"/>
</dbReference>
<reference evidence="1 2" key="1">
    <citation type="submission" date="2014-01" db="EMBL/GenBank/DDBJ databases">
        <title>Sulfitobacter donghicola JCM 14565 Genome Sequencing.</title>
        <authorList>
            <person name="Lai Q."/>
            <person name="Hong Z."/>
        </authorList>
    </citation>
    <scope>NUCLEOTIDE SEQUENCE [LARGE SCALE GENOMIC DNA]</scope>
    <source>
        <strain evidence="1 2">JCM 14565</strain>
    </source>
</reference>
<evidence type="ECO:0000313" key="1">
    <source>
        <dbReference type="EMBL" id="KEJ88677.1"/>
    </source>
</evidence>
<evidence type="ECO:0008006" key="3">
    <source>
        <dbReference type="Google" id="ProtNLM"/>
    </source>
</evidence>
<dbReference type="AlphaFoldDB" id="A0A073ITE3"/>
<protein>
    <recommendedName>
        <fullName evidence="3">DUF3987 domain-containing protein</fullName>
    </recommendedName>
</protein>
<organism evidence="1 2">
    <name type="scientific">Sulfitobacter donghicola DSW-25 = KCTC 12864 = JCM 14565</name>
    <dbReference type="NCBI Taxonomy" id="1300350"/>
    <lineage>
        <taxon>Bacteria</taxon>
        <taxon>Pseudomonadati</taxon>
        <taxon>Pseudomonadota</taxon>
        <taxon>Alphaproteobacteria</taxon>
        <taxon>Rhodobacterales</taxon>
        <taxon>Roseobacteraceae</taxon>
        <taxon>Sulfitobacter</taxon>
    </lineage>
</organism>
<dbReference type="eggNOG" id="COG4983">
    <property type="taxonomic scope" value="Bacteria"/>
</dbReference>
<evidence type="ECO:0000313" key="2">
    <source>
        <dbReference type="Proteomes" id="UP000027734"/>
    </source>
</evidence>